<dbReference type="PANTHER" id="PTHR32347:SF23">
    <property type="entry name" value="BLL5650 PROTEIN"/>
    <property type="match status" value="1"/>
</dbReference>
<dbReference type="InterPro" id="IPR059052">
    <property type="entry name" value="HH_YbhG-like"/>
</dbReference>
<evidence type="ECO:0000256" key="4">
    <source>
        <dbReference type="SAM" id="SignalP"/>
    </source>
</evidence>
<keyword evidence="4" id="KW-0732">Signal</keyword>
<dbReference type="EMBL" id="CP136336">
    <property type="protein sequence ID" value="WOB09115.1"/>
    <property type="molecule type" value="Genomic_DNA"/>
</dbReference>
<keyword evidence="2 3" id="KW-0175">Coiled coil</keyword>
<evidence type="ECO:0000256" key="1">
    <source>
        <dbReference type="ARBA" id="ARBA00004196"/>
    </source>
</evidence>
<evidence type="ECO:0000313" key="6">
    <source>
        <dbReference type="EMBL" id="WOB09115.1"/>
    </source>
</evidence>
<dbReference type="Pfam" id="PF25881">
    <property type="entry name" value="HH_YBHG"/>
    <property type="match status" value="1"/>
</dbReference>
<proteinExistence type="predicted"/>
<keyword evidence="7" id="KW-1185">Reference proteome</keyword>
<evidence type="ECO:0000259" key="5">
    <source>
        <dbReference type="Pfam" id="PF25881"/>
    </source>
</evidence>
<dbReference type="SUPFAM" id="SSF111369">
    <property type="entry name" value="HlyD-like secretion proteins"/>
    <property type="match status" value="1"/>
</dbReference>
<dbReference type="PANTHER" id="PTHR32347">
    <property type="entry name" value="EFFLUX SYSTEM COMPONENT YKNX-RELATED"/>
    <property type="match status" value="1"/>
</dbReference>
<feature type="domain" description="YbhG-like alpha-helical hairpin" evidence="5">
    <location>
        <begin position="79"/>
        <end position="195"/>
    </location>
</feature>
<feature type="coiled-coil region" evidence="3">
    <location>
        <begin position="69"/>
        <end position="193"/>
    </location>
</feature>
<dbReference type="Gene3D" id="2.40.50.100">
    <property type="match status" value="1"/>
</dbReference>
<comment type="subcellular location">
    <subcellularLocation>
        <location evidence="1">Cell envelope</location>
    </subcellularLocation>
</comment>
<feature type="signal peptide" evidence="4">
    <location>
        <begin position="1"/>
        <end position="18"/>
    </location>
</feature>
<reference evidence="6 7" key="1">
    <citation type="submission" date="2023-10" db="EMBL/GenBank/DDBJ databases">
        <title>Bacteria for the degradation of biodegradable plastic PBAT(Polybutylene adipate terephthalate).</title>
        <authorList>
            <person name="Weon H.-Y."/>
            <person name="Yeon J."/>
        </authorList>
    </citation>
    <scope>NUCLEOTIDE SEQUENCE [LARGE SCALE GENOMIC DNA]</scope>
    <source>
        <strain evidence="6 7">SBD 7-3</strain>
    </source>
</reference>
<dbReference type="Gene3D" id="2.40.30.170">
    <property type="match status" value="1"/>
</dbReference>
<sequence length="317" mass="34021">MIWLFKHLASGVAVGAIAACTAAPPAGFAGYVEGESVRLAAPISGTLTRLHVQRGDAVAASAPAFVLEQDSERAAREEAQARLRRAEQQLGNLQAGKRPDEIAALRAQLAQAQAALNLSTRELTRANELVAQNFTSPASLDAARAAVARDQARVNELNAQLRLAGQGGRVQEIGAAQQEVLAARAQLAQAEWRVQQKTQRMPAAGQVTDVLYREGEWVPQGSPVLTLLPPSQVKARFFVPEPVLGRLQLGQAVTLHCDGCPAPITAKVSYIAREAEFTSPLIYSKENRAALVFMVEARPSADDARRLHPGQPLEVRQ</sequence>
<dbReference type="InterPro" id="IPR050465">
    <property type="entry name" value="UPF0194_transport"/>
</dbReference>
<name>A0ABZ0CVW5_9BURK</name>
<dbReference type="Gene3D" id="1.10.287.470">
    <property type="entry name" value="Helix hairpin bin"/>
    <property type="match status" value="1"/>
</dbReference>
<dbReference type="Proteomes" id="UP001303946">
    <property type="component" value="Chromosome"/>
</dbReference>
<dbReference type="PROSITE" id="PS51257">
    <property type="entry name" value="PROKAR_LIPOPROTEIN"/>
    <property type="match status" value="1"/>
</dbReference>
<accession>A0ABZ0CVW5</accession>
<evidence type="ECO:0000256" key="3">
    <source>
        <dbReference type="SAM" id="Coils"/>
    </source>
</evidence>
<dbReference type="RefSeq" id="WP_316702075.1">
    <property type="nucleotide sequence ID" value="NZ_CP136336.1"/>
</dbReference>
<organism evidence="6 7">
    <name type="scientific">Piscinibacter gummiphilus</name>
    <dbReference type="NCBI Taxonomy" id="946333"/>
    <lineage>
        <taxon>Bacteria</taxon>
        <taxon>Pseudomonadati</taxon>
        <taxon>Pseudomonadota</taxon>
        <taxon>Betaproteobacteria</taxon>
        <taxon>Burkholderiales</taxon>
        <taxon>Sphaerotilaceae</taxon>
        <taxon>Piscinibacter</taxon>
    </lineage>
</organism>
<gene>
    <name evidence="6" type="ORF">RXV79_03435</name>
</gene>
<evidence type="ECO:0000313" key="7">
    <source>
        <dbReference type="Proteomes" id="UP001303946"/>
    </source>
</evidence>
<protein>
    <submittedName>
        <fullName evidence="6">HlyD family efflux transporter periplasmic adaptor subunit</fullName>
    </submittedName>
</protein>
<feature type="chain" id="PRO_5046095089" evidence="4">
    <location>
        <begin position="19"/>
        <end position="317"/>
    </location>
</feature>
<evidence type="ECO:0000256" key="2">
    <source>
        <dbReference type="ARBA" id="ARBA00023054"/>
    </source>
</evidence>